<dbReference type="SUPFAM" id="SSF90123">
    <property type="entry name" value="ABC transporter transmembrane region"/>
    <property type="match status" value="1"/>
</dbReference>
<dbReference type="EMBL" id="LGVV01000073">
    <property type="protein sequence ID" value="KNX40054.1"/>
    <property type="molecule type" value="Genomic_DNA"/>
</dbReference>
<sequence>MRHKKSTKNAYLEALRGLRRTFVLVGLFSAAINLLMLTGPIYMLQVYDRVLSSGSVATLLGLFGIVILLYSFLGLYDFLRARLLSRAALRLDSRVGDEAFRFALRAGSIGARSRVDPRAQPVRDLELVRGFMSSPAATGLFDLPWMPLFLGLVFLIHPWLGWLTLAGAGIVAAAALLNQIMAQKSIHQAMSMEGSERNLVDQARNDAETLHALGMRERLVARWRQMHDATLATGQVGSDRSEGFASFSKSFRLLLQSALLTLGAFLALRQEITPGMIIATSIIAGRALAPVDQVIGQWRAIGRAREAHRRLRDIFGQLPAEKPRVDLPAPAGDLRVTALTKLAPAGPEAQADRARILDRVTFALSAGDGLGVVGNSAAGKSTLARLLVGAWMADAGEVRLDGATLDQWTPEALGRHIGYLPQSLHMLSGSVGENIARFDPEAKDPDIIEAARIAGVHEMILGLPDGYATHMDRMTHPLSGGQLQRLGLARAVYGAPRLIVLDEPNSNLDANGDDALAEAIRTMRAKGCVVIVMAHRPSALASVNKILLLHQGRMAKFGDKDEVLHGTPRPVSVVAQ</sequence>
<evidence type="ECO:0000313" key="10">
    <source>
        <dbReference type="EMBL" id="KNX40054.1"/>
    </source>
</evidence>
<proteinExistence type="predicted"/>
<dbReference type="AlphaFoldDB" id="A0A0L6CQK7"/>
<evidence type="ECO:0000256" key="6">
    <source>
        <dbReference type="ARBA" id="ARBA00023136"/>
    </source>
</evidence>
<accession>A0A0L6CQK7</accession>
<dbReference type="Gene3D" id="1.20.1560.10">
    <property type="entry name" value="ABC transporter type 1, transmembrane domain"/>
    <property type="match status" value="1"/>
</dbReference>
<comment type="subcellular location">
    <subcellularLocation>
        <location evidence="1">Cell membrane</location>
        <topology evidence="1">Multi-pass membrane protein</topology>
    </subcellularLocation>
</comment>
<dbReference type="GO" id="GO:0030253">
    <property type="term" value="P:protein secretion by the type I secretion system"/>
    <property type="evidence" value="ECO:0007669"/>
    <property type="project" value="InterPro"/>
</dbReference>
<dbReference type="PANTHER" id="PTHR24221">
    <property type="entry name" value="ATP-BINDING CASSETTE SUB-FAMILY B"/>
    <property type="match status" value="1"/>
</dbReference>
<evidence type="ECO:0000259" key="9">
    <source>
        <dbReference type="PROSITE" id="PS50929"/>
    </source>
</evidence>
<dbReference type="InterPro" id="IPR017871">
    <property type="entry name" value="ABC_transporter-like_CS"/>
</dbReference>
<dbReference type="Pfam" id="PF00005">
    <property type="entry name" value="ABC_tran"/>
    <property type="match status" value="1"/>
</dbReference>
<dbReference type="Proteomes" id="UP000037046">
    <property type="component" value="Unassembled WGS sequence"/>
</dbReference>
<dbReference type="PROSITE" id="PS50893">
    <property type="entry name" value="ABC_TRANSPORTER_2"/>
    <property type="match status" value="1"/>
</dbReference>
<gene>
    <name evidence="10" type="primary">prsD_3</name>
    <name evidence="10" type="ORF">ROTO_34030</name>
</gene>
<feature type="transmembrane region" description="Helical" evidence="7">
    <location>
        <begin position="56"/>
        <end position="76"/>
    </location>
</feature>
<dbReference type="Pfam" id="PF00664">
    <property type="entry name" value="ABC_membrane"/>
    <property type="match status" value="1"/>
</dbReference>
<dbReference type="NCBIfam" id="TIGR01842">
    <property type="entry name" value="type_I_sec_PrtD"/>
    <property type="match status" value="1"/>
</dbReference>
<evidence type="ECO:0000256" key="1">
    <source>
        <dbReference type="ARBA" id="ARBA00004651"/>
    </source>
</evidence>
<feature type="transmembrane region" description="Helical" evidence="7">
    <location>
        <begin position="21"/>
        <end position="44"/>
    </location>
</feature>
<organism evidence="10 11">
    <name type="scientific">Roseovarius tolerans</name>
    <dbReference type="NCBI Taxonomy" id="74031"/>
    <lineage>
        <taxon>Bacteria</taxon>
        <taxon>Pseudomonadati</taxon>
        <taxon>Pseudomonadota</taxon>
        <taxon>Alphaproteobacteria</taxon>
        <taxon>Rhodobacterales</taxon>
        <taxon>Roseobacteraceae</taxon>
        <taxon>Roseovarius</taxon>
    </lineage>
</organism>
<dbReference type="InterPro" id="IPR011527">
    <property type="entry name" value="ABC1_TM_dom"/>
</dbReference>
<reference evidence="11" key="1">
    <citation type="submission" date="2015-07" db="EMBL/GenBank/DDBJ databases">
        <title>Draft Genome Sequence of Roseovarius tolerans EL-164, a producer of N-Acylated Alanine Methyl Esters (NAMEs).</title>
        <authorList>
            <person name="Voget S."/>
            <person name="Bruns H."/>
            <person name="Wagner-Doebler I."/>
            <person name="Schulz S."/>
            <person name="Daniel R."/>
        </authorList>
    </citation>
    <scope>NUCLEOTIDE SEQUENCE [LARGE SCALE GENOMIC DNA]</scope>
    <source>
        <strain evidence="11">EL-164</strain>
    </source>
</reference>
<dbReference type="GO" id="GO:0030256">
    <property type="term" value="C:type I protein secretion system complex"/>
    <property type="evidence" value="ECO:0007669"/>
    <property type="project" value="InterPro"/>
</dbReference>
<dbReference type="SMART" id="SM00382">
    <property type="entry name" value="AAA"/>
    <property type="match status" value="1"/>
</dbReference>
<dbReference type="RefSeq" id="WP_082237968.1">
    <property type="nucleotide sequence ID" value="NZ_CP118494.1"/>
</dbReference>
<dbReference type="GO" id="GO:0034040">
    <property type="term" value="F:ATPase-coupled lipid transmembrane transporter activity"/>
    <property type="evidence" value="ECO:0007669"/>
    <property type="project" value="TreeGrafter"/>
</dbReference>
<feature type="domain" description="ABC transmembrane type-1" evidence="9">
    <location>
        <begin position="23"/>
        <end position="303"/>
    </location>
</feature>
<keyword evidence="11" id="KW-1185">Reference proteome</keyword>
<keyword evidence="5 7" id="KW-1133">Transmembrane helix</keyword>
<evidence type="ECO:0000256" key="4">
    <source>
        <dbReference type="ARBA" id="ARBA00022840"/>
    </source>
</evidence>
<dbReference type="InterPro" id="IPR027417">
    <property type="entry name" value="P-loop_NTPase"/>
</dbReference>
<dbReference type="PROSITE" id="PS00211">
    <property type="entry name" value="ABC_TRANSPORTER_1"/>
    <property type="match status" value="1"/>
</dbReference>
<dbReference type="PANTHER" id="PTHR24221:SF654">
    <property type="entry name" value="ATP-BINDING CASSETTE SUB-FAMILY B MEMBER 6"/>
    <property type="match status" value="1"/>
</dbReference>
<keyword evidence="4 10" id="KW-0067">ATP-binding</keyword>
<comment type="caution">
    <text evidence="10">The sequence shown here is derived from an EMBL/GenBank/DDBJ whole genome shotgun (WGS) entry which is preliminary data.</text>
</comment>
<dbReference type="GO" id="GO:0005886">
    <property type="term" value="C:plasma membrane"/>
    <property type="evidence" value="ECO:0007669"/>
    <property type="project" value="UniProtKB-SubCell"/>
</dbReference>
<name>A0A0L6CQK7_9RHOB</name>
<dbReference type="InterPro" id="IPR010128">
    <property type="entry name" value="ATPase_T1SS_PrtD-like"/>
</dbReference>
<evidence type="ECO:0000256" key="2">
    <source>
        <dbReference type="ARBA" id="ARBA00022692"/>
    </source>
</evidence>
<dbReference type="GO" id="GO:0005524">
    <property type="term" value="F:ATP binding"/>
    <property type="evidence" value="ECO:0007669"/>
    <property type="project" value="UniProtKB-KW"/>
</dbReference>
<keyword evidence="6 7" id="KW-0472">Membrane</keyword>
<evidence type="ECO:0000256" key="7">
    <source>
        <dbReference type="SAM" id="Phobius"/>
    </source>
</evidence>
<evidence type="ECO:0000256" key="3">
    <source>
        <dbReference type="ARBA" id="ARBA00022741"/>
    </source>
</evidence>
<dbReference type="GO" id="GO:0016887">
    <property type="term" value="F:ATP hydrolysis activity"/>
    <property type="evidence" value="ECO:0007669"/>
    <property type="project" value="InterPro"/>
</dbReference>
<dbReference type="InterPro" id="IPR036640">
    <property type="entry name" value="ABC1_TM_sf"/>
</dbReference>
<keyword evidence="3" id="KW-0547">Nucleotide-binding</keyword>
<evidence type="ECO:0000313" key="11">
    <source>
        <dbReference type="Proteomes" id="UP000037046"/>
    </source>
</evidence>
<dbReference type="Gene3D" id="3.40.50.300">
    <property type="entry name" value="P-loop containing nucleotide triphosphate hydrolases"/>
    <property type="match status" value="1"/>
</dbReference>
<evidence type="ECO:0000256" key="5">
    <source>
        <dbReference type="ARBA" id="ARBA00022989"/>
    </source>
</evidence>
<protein>
    <submittedName>
        <fullName evidence="10">Type I secretion system ATP-binding protein PrsD</fullName>
    </submittedName>
</protein>
<dbReference type="InterPro" id="IPR003439">
    <property type="entry name" value="ABC_transporter-like_ATP-bd"/>
</dbReference>
<dbReference type="GO" id="GO:0140359">
    <property type="term" value="F:ABC-type transporter activity"/>
    <property type="evidence" value="ECO:0007669"/>
    <property type="project" value="InterPro"/>
</dbReference>
<keyword evidence="2 7" id="KW-0812">Transmembrane</keyword>
<evidence type="ECO:0000259" key="8">
    <source>
        <dbReference type="PROSITE" id="PS50893"/>
    </source>
</evidence>
<dbReference type="OrthoDB" id="9808328at2"/>
<dbReference type="InterPro" id="IPR003593">
    <property type="entry name" value="AAA+_ATPase"/>
</dbReference>
<dbReference type="InterPro" id="IPR039421">
    <property type="entry name" value="Type_1_exporter"/>
</dbReference>
<dbReference type="SUPFAM" id="SSF52540">
    <property type="entry name" value="P-loop containing nucleoside triphosphate hydrolases"/>
    <property type="match status" value="1"/>
</dbReference>
<feature type="domain" description="ABC transporter" evidence="8">
    <location>
        <begin position="334"/>
        <end position="576"/>
    </location>
</feature>
<dbReference type="PATRIC" id="fig|74031.6.peg.3484"/>
<dbReference type="PROSITE" id="PS50929">
    <property type="entry name" value="ABC_TM1F"/>
    <property type="match status" value="1"/>
</dbReference>